<evidence type="ECO:0000256" key="3">
    <source>
        <dbReference type="ARBA" id="ARBA00005708"/>
    </source>
</evidence>
<dbReference type="AlphaFoldDB" id="F9FW66"/>
<dbReference type="EC" id="4.1.2.25" evidence="4"/>
<dbReference type="OrthoDB" id="5425486at2759"/>
<protein>
    <recommendedName>
        <fullName evidence="4">dihydroneopterin aldolase</fullName>
        <ecNumber evidence="4">4.1.2.25</ecNumber>
    </recommendedName>
    <alternativeName>
        <fullName evidence="7">7,8-dihydroneopterin aldolase</fullName>
    </alternativeName>
</protein>
<accession>F9FW66</accession>
<dbReference type="GO" id="GO:0005737">
    <property type="term" value="C:cytoplasm"/>
    <property type="evidence" value="ECO:0007669"/>
    <property type="project" value="TreeGrafter"/>
</dbReference>
<dbReference type="PANTHER" id="PTHR42844">
    <property type="entry name" value="DIHYDRONEOPTERIN ALDOLASE 1-RELATED"/>
    <property type="match status" value="1"/>
</dbReference>
<dbReference type="EMBL" id="AFQF01002735">
    <property type="protein sequence ID" value="EGU78826.1"/>
    <property type="molecule type" value="Genomic_DNA"/>
</dbReference>
<dbReference type="SUPFAM" id="SSF55620">
    <property type="entry name" value="Tetrahydrobiopterin biosynthesis enzymes-like"/>
    <property type="match status" value="1"/>
</dbReference>
<gene>
    <name evidence="9" type="ORF">FOXB_10648</name>
</gene>
<dbReference type="InterPro" id="IPR006157">
    <property type="entry name" value="FolB_dom"/>
</dbReference>
<proteinExistence type="inferred from homology"/>
<comment type="pathway">
    <text evidence="2">Cofactor biosynthesis; tetrahydrofolate biosynthesis; 2-amino-4-hydroxy-6-hydroxymethyl-7,8-dihydropteridine diphosphate from 7,8-dihydroneopterin triphosphate: step 3/4.</text>
</comment>
<comment type="caution">
    <text evidence="9">The sequence shown here is derived from an EMBL/GenBank/DDBJ whole genome shotgun (WGS) entry which is preliminary data.</text>
</comment>
<organism evidence="9">
    <name type="scientific">Fusarium oxysporum (strain Fo5176)</name>
    <name type="common">Fusarium vascular wilt</name>
    <dbReference type="NCBI Taxonomy" id="660025"/>
    <lineage>
        <taxon>Eukaryota</taxon>
        <taxon>Fungi</taxon>
        <taxon>Dikarya</taxon>
        <taxon>Ascomycota</taxon>
        <taxon>Pezizomycotina</taxon>
        <taxon>Sordariomycetes</taxon>
        <taxon>Hypocreomycetidae</taxon>
        <taxon>Hypocreales</taxon>
        <taxon>Nectriaceae</taxon>
        <taxon>Fusarium</taxon>
        <taxon>Fusarium oxysporum species complex</taxon>
    </lineage>
</organism>
<dbReference type="PaxDb" id="5507-FOXG_00534P0"/>
<keyword evidence="5" id="KW-0289">Folate biosynthesis</keyword>
<reference evidence="9" key="1">
    <citation type="journal article" date="2012" name="Mol. Plant Microbe Interact.">
        <title>A highly conserved effector in Fusarium oxysporum is required for full virulence on Arabidopsis.</title>
        <authorList>
            <person name="Thatcher L.F."/>
            <person name="Gardiner D.M."/>
            <person name="Kazan K."/>
            <person name="Manners J."/>
        </authorList>
    </citation>
    <scope>NUCLEOTIDE SEQUENCE [LARGE SCALE GENOMIC DNA]</scope>
    <source>
        <strain evidence="9">Fo5176</strain>
    </source>
</reference>
<evidence type="ECO:0000256" key="6">
    <source>
        <dbReference type="ARBA" id="ARBA00023239"/>
    </source>
</evidence>
<name>F9FW66_FUSOF</name>
<dbReference type="InterPro" id="IPR006156">
    <property type="entry name" value="Dihydroneopterin_aldolase"/>
</dbReference>
<sequence length="376" mass="41593">MEEHVTLVSPEYEKYLMLTQYQKSLTHGNGLWTQQIVISRIGFKIANCLNRIESRKSYHSTSAMGKETPLVSSRRLSNAEGDPVAVVRVRNLQTTIQGPKDAWGRGSKQQPLLISAEVSLTHAFPSSSSDDKVASDTVHYGLLSKSILSTLEKLPRSALSLSDVLNRLWVDLTGFQYTGVKEPSAQNRKAFLDMSLIRRLSVSLVLPKASLMGSAIRLSGSCLFADSAITARSLELGLEGIRVPTLIGVNSNERNAKQVVITNIRIDEYQTAHDDYAVIESTIVDAMSESSFETLEALAASLAFHIARELRTKRDDFYGQIIRIGLEKPTAVPLAEAACVELTVRTEDVKIEVSKTKDVRFDDTRNQIAHSNDRKS</sequence>
<evidence type="ECO:0000313" key="9">
    <source>
        <dbReference type="EMBL" id="EGU78826.1"/>
    </source>
</evidence>
<evidence type="ECO:0000256" key="2">
    <source>
        <dbReference type="ARBA" id="ARBA00005013"/>
    </source>
</evidence>
<dbReference type="STRING" id="660025.F9FW66"/>
<dbReference type="InterPro" id="IPR043133">
    <property type="entry name" value="GTP-CH-I_C/QueF"/>
</dbReference>
<dbReference type="GO" id="GO:0004150">
    <property type="term" value="F:dihydroneopterin aldolase activity"/>
    <property type="evidence" value="ECO:0007669"/>
    <property type="project" value="UniProtKB-EC"/>
</dbReference>
<evidence type="ECO:0000256" key="4">
    <source>
        <dbReference type="ARBA" id="ARBA00013043"/>
    </source>
</evidence>
<evidence type="ECO:0000256" key="7">
    <source>
        <dbReference type="ARBA" id="ARBA00032903"/>
    </source>
</evidence>
<evidence type="ECO:0000256" key="5">
    <source>
        <dbReference type="ARBA" id="ARBA00022909"/>
    </source>
</evidence>
<feature type="domain" description="Dihydroneopterin aldolase/epimerase" evidence="8">
    <location>
        <begin position="236"/>
        <end position="344"/>
    </location>
</feature>
<dbReference type="GO" id="GO:0046656">
    <property type="term" value="P:folic acid biosynthetic process"/>
    <property type="evidence" value="ECO:0007669"/>
    <property type="project" value="UniProtKB-KW"/>
</dbReference>
<dbReference type="Pfam" id="PF02152">
    <property type="entry name" value="FolB"/>
    <property type="match status" value="1"/>
</dbReference>
<dbReference type="PANTHER" id="PTHR42844:SF1">
    <property type="entry name" value="DIHYDRONEOPTERIN ALDOLASE 1-RELATED"/>
    <property type="match status" value="1"/>
</dbReference>
<dbReference type="Gene3D" id="3.30.1130.10">
    <property type="match status" value="2"/>
</dbReference>
<comment type="similarity">
    <text evidence="3">Belongs to the DHNA family.</text>
</comment>
<evidence type="ECO:0000256" key="1">
    <source>
        <dbReference type="ARBA" id="ARBA00001353"/>
    </source>
</evidence>
<keyword evidence="6" id="KW-0456">Lyase</keyword>
<evidence type="ECO:0000259" key="8">
    <source>
        <dbReference type="SMART" id="SM00905"/>
    </source>
</evidence>
<comment type="catalytic activity">
    <reaction evidence="1">
        <text>7,8-dihydroneopterin = 6-hydroxymethyl-7,8-dihydropterin + glycolaldehyde</text>
        <dbReference type="Rhea" id="RHEA:10540"/>
        <dbReference type="ChEBI" id="CHEBI:17001"/>
        <dbReference type="ChEBI" id="CHEBI:17071"/>
        <dbReference type="ChEBI" id="CHEBI:44841"/>
        <dbReference type="EC" id="4.1.2.25"/>
    </reaction>
</comment>
<dbReference type="SMART" id="SM00905">
    <property type="entry name" value="FolB"/>
    <property type="match status" value="1"/>
</dbReference>